<sequence length="103" mass="10945">MATFTIDAPPFRRIVEDVDGENETQRAHAREVTTALDDLQGACRDQGLRGAVSTLRDDVVGRVLEALSASSESTVEAARATATEYEDFDAGAASKASAAELEE</sequence>
<evidence type="ECO:0008006" key="3">
    <source>
        <dbReference type="Google" id="ProtNLM"/>
    </source>
</evidence>
<dbReference type="Proteomes" id="UP000297477">
    <property type="component" value="Unassembled WGS sequence"/>
</dbReference>
<organism evidence="1 2">
    <name type="scientific">Micrococcus lylae</name>
    <dbReference type="NCBI Taxonomy" id="1273"/>
    <lineage>
        <taxon>Bacteria</taxon>
        <taxon>Bacillati</taxon>
        <taxon>Actinomycetota</taxon>
        <taxon>Actinomycetes</taxon>
        <taxon>Micrococcales</taxon>
        <taxon>Micrococcaceae</taxon>
        <taxon>Micrococcus</taxon>
    </lineage>
</organism>
<gene>
    <name evidence="1" type="ORF">E4A49_11330</name>
</gene>
<protein>
    <recommendedName>
        <fullName evidence="3">ESX-1 secretion-associated protein</fullName>
    </recommendedName>
</protein>
<dbReference type="RefSeq" id="WP_067191807.1">
    <property type="nucleotide sequence ID" value="NZ_SPKT01000033.1"/>
</dbReference>
<name>A0ABY2JYP0_9MICC</name>
<reference evidence="1 2" key="1">
    <citation type="submission" date="2019-03" db="EMBL/GenBank/DDBJ databases">
        <title>Reclassification of Micrococcus aloeverae and Micrococcus yunnanensis as later heterotypic synonyms of Micrococcus luteus.</title>
        <authorList>
            <person name="Huang C.-H."/>
        </authorList>
    </citation>
    <scope>NUCLEOTIDE SEQUENCE [LARGE SCALE GENOMIC DNA]</scope>
    <source>
        <strain evidence="1 2">BCRC 12151</strain>
    </source>
</reference>
<evidence type="ECO:0000313" key="2">
    <source>
        <dbReference type="Proteomes" id="UP000297477"/>
    </source>
</evidence>
<dbReference type="EMBL" id="SPKT01000033">
    <property type="protein sequence ID" value="TFH97907.1"/>
    <property type="molecule type" value="Genomic_DNA"/>
</dbReference>
<proteinExistence type="predicted"/>
<keyword evidence="2" id="KW-1185">Reference proteome</keyword>
<accession>A0ABY2JYP0</accession>
<comment type="caution">
    <text evidence="1">The sequence shown here is derived from an EMBL/GenBank/DDBJ whole genome shotgun (WGS) entry which is preliminary data.</text>
</comment>
<evidence type="ECO:0000313" key="1">
    <source>
        <dbReference type="EMBL" id="TFH97907.1"/>
    </source>
</evidence>